<dbReference type="OrthoDB" id="7798282at2"/>
<dbReference type="RefSeq" id="WP_111535386.1">
    <property type="nucleotide sequence ID" value="NZ_QKZL01000001.1"/>
</dbReference>
<organism evidence="2 3">
    <name type="scientific">Palleronia aestuarii</name>
    <dbReference type="NCBI Taxonomy" id="568105"/>
    <lineage>
        <taxon>Bacteria</taxon>
        <taxon>Pseudomonadati</taxon>
        <taxon>Pseudomonadota</taxon>
        <taxon>Alphaproteobacteria</taxon>
        <taxon>Rhodobacterales</taxon>
        <taxon>Roseobacteraceae</taxon>
        <taxon>Palleronia</taxon>
    </lineage>
</organism>
<dbReference type="Proteomes" id="UP000248916">
    <property type="component" value="Unassembled WGS sequence"/>
</dbReference>
<name>A0A2W7NIL2_9RHOB</name>
<dbReference type="EMBL" id="QKZL01000001">
    <property type="protein sequence ID" value="PZX19710.1"/>
    <property type="molecule type" value="Genomic_DNA"/>
</dbReference>
<keyword evidence="3" id="KW-1185">Reference proteome</keyword>
<feature type="compositionally biased region" description="Acidic residues" evidence="1">
    <location>
        <begin position="261"/>
        <end position="271"/>
    </location>
</feature>
<feature type="compositionally biased region" description="Basic and acidic residues" evidence="1">
    <location>
        <begin position="231"/>
        <end position="245"/>
    </location>
</feature>
<gene>
    <name evidence="2" type="ORF">LX81_00167</name>
</gene>
<evidence type="ECO:0008006" key="4">
    <source>
        <dbReference type="Google" id="ProtNLM"/>
    </source>
</evidence>
<evidence type="ECO:0000313" key="3">
    <source>
        <dbReference type="Proteomes" id="UP000248916"/>
    </source>
</evidence>
<accession>A0A2W7NIL2</accession>
<protein>
    <recommendedName>
        <fullName evidence="4">Lipoprotein</fullName>
    </recommendedName>
</protein>
<evidence type="ECO:0000256" key="1">
    <source>
        <dbReference type="SAM" id="MobiDB-lite"/>
    </source>
</evidence>
<evidence type="ECO:0000313" key="2">
    <source>
        <dbReference type="EMBL" id="PZX19710.1"/>
    </source>
</evidence>
<proteinExistence type="predicted"/>
<dbReference type="PROSITE" id="PS51257">
    <property type="entry name" value="PROKAR_LIPOPROTEIN"/>
    <property type="match status" value="1"/>
</dbReference>
<feature type="region of interest" description="Disordered" evidence="1">
    <location>
        <begin position="84"/>
        <end position="103"/>
    </location>
</feature>
<feature type="region of interest" description="Disordered" evidence="1">
    <location>
        <begin position="328"/>
        <end position="382"/>
    </location>
</feature>
<feature type="region of interest" description="Disordered" evidence="1">
    <location>
        <begin position="139"/>
        <end position="293"/>
    </location>
</feature>
<reference evidence="2 3" key="1">
    <citation type="submission" date="2018-06" db="EMBL/GenBank/DDBJ databases">
        <title>Genomic Encyclopedia of Archaeal and Bacterial Type Strains, Phase II (KMG-II): from individual species to whole genera.</title>
        <authorList>
            <person name="Goeker M."/>
        </authorList>
    </citation>
    <scope>NUCLEOTIDE SEQUENCE [LARGE SCALE GENOMIC DNA]</scope>
    <source>
        <strain evidence="2 3">DSM 22009</strain>
    </source>
</reference>
<comment type="caution">
    <text evidence="2">The sequence shown here is derived from an EMBL/GenBank/DDBJ whole genome shotgun (WGS) entry which is preliminary data.</text>
</comment>
<dbReference type="AlphaFoldDB" id="A0A2W7NIL2"/>
<feature type="compositionally biased region" description="Acidic residues" evidence="1">
    <location>
        <begin position="170"/>
        <end position="179"/>
    </location>
</feature>
<feature type="compositionally biased region" description="Acidic residues" evidence="1">
    <location>
        <begin position="191"/>
        <end position="201"/>
    </location>
</feature>
<sequence>MGDTRKSLTVTYGAFSCTLEGFDDPFETMCAIAAYFRDLSEEAPNFGSEPLPPHQESLSAIAETASGAPVVTRTEDAVLVFERLGGGAEGPTSRDDADEVEPITGDDEDAAFEAAEVSFDRSLDDAATADDGAHLDDEIALPEETSPPTSVALPDDASDETERHLSDEPAGIEDTDEVDTGPSAVSNAGQDDSDESDDEVSEDARADGDDELAAGIRSILELGTPEEEDRDAALAEIERAARQADEENAQARRRARTLDELIAEGEEDADTAEPVPPSPEESRDPLEVESDAAFDRLMVETDAQMGDAAGHRRRSAIAHLKAAVAATKADGLLGGKRGRSDAETAGQFRSELDRAVRPKRPTLLSDQSTRPRPTDPTEESASPLVLVSSLRVGTDGAAENVGSVQPRRVPRDTAQPHDAGAFAAFAERIGATELTDIIEAAAAYGVIVEGRDALSRPHLLRQAASRSRSGASREDGLRSFERLVEAGHLRDLGRGRFGITGATRYVDEAQALVN</sequence>